<accession>A0A5N5WVN5</accession>
<keyword evidence="3" id="KW-1185">Reference proteome</keyword>
<feature type="region of interest" description="Disordered" evidence="1">
    <location>
        <begin position="93"/>
        <end position="120"/>
    </location>
</feature>
<evidence type="ECO:0000313" key="3">
    <source>
        <dbReference type="Proteomes" id="UP000326565"/>
    </source>
</evidence>
<gene>
    <name evidence="2" type="ORF">BDV29DRAFT_159693</name>
</gene>
<protein>
    <submittedName>
        <fullName evidence="2">Uncharacterized protein</fullName>
    </submittedName>
</protein>
<dbReference type="EMBL" id="ML732279">
    <property type="protein sequence ID" value="KAB8071210.1"/>
    <property type="molecule type" value="Genomic_DNA"/>
</dbReference>
<evidence type="ECO:0000256" key="1">
    <source>
        <dbReference type="SAM" id="MobiDB-lite"/>
    </source>
</evidence>
<name>A0A5N5WVN5_9EURO</name>
<dbReference type="AlphaFoldDB" id="A0A5N5WVN5"/>
<sequence>MPEGLTERVLTPTGIPQVSPLSPTLYLFYKPGLIESCTEGQTSGSAGAENLKRTVAYGWVEDLSCPAAGMSKQDTVAKLQVARRRAQCWATKPACPGGSSSGSFAGSSNGSPDDEISSCPTTQTASICTEVISSHTPVGASTRTITTKTYRQPAAGCSPTGSTRTITKTTSTPIVASTVTDVDYAITAIPPAELRSSPTGSPLMESEWSSLLFSKTSTTSSSTIDNRPAPTNKAGHKGSAIITWYKENDRIGYEWDVWQSYQGESTPRYGCRDDYPPDYIKKDGAFGGIAAKTAGFKIWGV</sequence>
<dbReference type="Proteomes" id="UP000326565">
    <property type="component" value="Unassembled WGS sequence"/>
</dbReference>
<proteinExistence type="predicted"/>
<reference evidence="2 3" key="1">
    <citation type="submission" date="2019-04" db="EMBL/GenBank/DDBJ databases">
        <title>Friends and foes A comparative genomics study of 23 Aspergillus species from section Flavi.</title>
        <authorList>
            <consortium name="DOE Joint Genome Institute"/>
            <person name="Kjaerbolling I."/>
            <person name="Vesth T."/>
            <person name="Frisvad J.C."/>
            <person name="Nybo J.L."/>
            <person name="Theobald S."/>
            <person name="Kildgaard S."/>
            <person name="Isbrandt T."/>
            <person name="Kuo A."/>
            <person name="Sato A."/>
            <person name="Lyhne E.K."/>
            <person name="Kogle M.E."/>
            <person name="Wiebenga A."/>
            <person name="Kun R.S."/>
            <person name="Lubbers R.J."/>
            <person name="Makela M.R."/>
            <person name="Barry K."/>
            <person name="Chovatia M."/>
            <person name="Clum A."/>
            <person name="Daum C."/>
            <person name="Haridas S."/>
            <person name="He G."/>
            <person name="LaButti K."/>
            <person name="Lipzen A."/>
            <person name="Mondo S."/>
            <person name="Riley R."/>
            <person name="Salamov A."/>
            <person name="Simmons B.A."/>
            <person name="Magnuson J.K."/>
            <person name="Henrissat B."/>
            <person name="Mortensen U.H."/>
            <person name="Larsen T.O."/>
            <person name="Devries R.P."/>
            <person name="Grigoriev I.V."/>
            <person name="Machida M."/>
            <person name="Baker S.E."/>
            <person name="Andersen M.R."/>
        </authorList>
    </citation>
    <scope>NUCLEOTIDE SEQUENCE [LARGE SCALE GENOMIC DNA]</scope>
    <source>
        <strain evidence="2 3">CBS 151.66</strain>
    </source>
</reference>
<feature type="compositionally biased region" description="Low complexity" evidence="1">
    <location>
        <begin position="97"/>
        <end position="111"/>
    </location>
</feature>
<evidence type="ECO:0000313" key="2">
    <source>
        <dbReference type="EMBL" id="KAB8071210.1"/>
    </source>
</evidence>
<dbReference type="OrthoDB" id="4509351at2759"/>
<organism evidence="2 3">
    <name type="scientific">Aspergillus leporis</name>
    <dbReference type="NCBI Taxonomy" id="41062"/>
    <lineage>
        <taxon>Eukaryota</taxon>
        <taxon>Fungi</taxon>
        <taxon>Dikarya</taxon>
        <taxon>Ascomycota</taxon>
        <taxon>Pezizomycotina</taxon>
        <taxon>Eurotiomycetes</taxon>
        <taxon>Eurotiomycetidae</taxon>
        <taxon>Eurotiales</taxon>
        <taxon>Aspergillaceae</taxon>
        <taxon>Aspergillus</taxon>
        <taxon>Aspergillus subgen. Circumdati</taxon>
    </lineage>
</organism>